<sequence>MILQFLDSWFRTCNRNAPEALLAIPVLLLDELWLIFLTRQEWIPENAVPFELVRGVLEPECSFLLYSVKIGC</sequence>
<dbReference type="AlphaFoldDB" id="A0A1N7DVW7"/>
<evidence type="ECO:0000313" key="2">
    <source>
        <dbReference type="Proteomes" id="UP000186914"/>
    </source>
</evidence>
<keyword evidence="2" id="KW-1185">Reference proteome</keyword>
<gene>
    <name evidence="1" type="ORF">SAMN05421858_3790</name>
</gene>
<protein>
    <submittedName>
        <fullName evidence="1">Uncharacterized protein</fullName>
    </submittedName>
</protein>
<organism evidence="1 2">
    <name type="scientific">Haladaptatus litoreus</name>
    <dbReference type="NCBI Taxonomy" id="553468"/>
    <lineage>
        <taxon>Archaea</taxon>
        <taxon>Methanobacteriati</taxon>
        <taxon>Methanobacteriota</taxon>
        <taxon>Stenosarchaea group</taxon>
        <taxon>Halobacteria</taxon>
        <taxon>Halobacteriales</taxon>
        <taxon>Haladaptataceae</taxon>
        <taxon>Haladaptatus</taxon>
    </lineage>
</organism>
<evidence type="ECO:0000313" key="1">
    <source>
        <dbReference type="EMBL" id="SIR79966.1"/>
    </source>
</evidence>
<dbReference type="EMBL" id="FTNO01000005">
    <property type="protein sequence ID" value="SIR79966.1"/>
    <property type="molecule type" value="Genomic_DNA"/>
</dbReference>
<proteinExistence type="predicted"/>
<dbReference type="Proteomes" id="UP000186914">
    <property type="component" value="Unassembled WGS sequence"/>
</dbReference>
<accession>A0A1N7DVW7</accession>
<reference evidence="2" key="1">
    <citation type="submission" date="2017-01" db="EMBL/GenBank/DDBJ databases">
        <authorList>
            <person name="Varghese N."/>
            <person name="Submissions S."/>
        </authorList>
    </citation>
    <scope>NUCLEOTIDE SEQUENCE [LARGE SCALE GENOMIC DNA]</scope>
    <source>
        <strain evidence="2">CGMCC 1.7737</strain>
    </source>
</reference>
<name>A0A1N7DVW7_9EURY</name>